<reference evidence="3" key="2">
    <citation type="journal article" date="2020" name="Plant Dis.">
        <title>A Grain Rot of Rice in Iran Caused by a Xanthomonas Strain Closely Related to X. sacchari.</title>
        <authorList>
            <person name="Mirghasempour S.A."/>
            <person name="Huang S."/>
            <person name="Studholme D.J."/>
            <person name="Brady C.L."/>
        </authorList>
    </citation>
    <scope>NUCLEOTIDE SEQUENCE</scope>
    <source>
        <strain evidence="3">SAM114</strain>
    </source>
</reference>
<dbReference type="RefSeq" id="WP_043094688.1">
    <property type="nucleotide sequence ID" value="NZ_CP132342.1"/>
</dbReference>
<evidence type="ECO:0000313" key="5">
    <source>
        <dbReference type="Proteomes" id="UP000439314"/>
    </source>
</evidence>
<dbReference type="GO" id="GO:0047372">
    <property type="term" value="F:monoacylglycerol lipase activity"/>
    <property type="evidence" value="ECO:0007669"/>
    <property type="project" value="TreeGrafter"/>
</dbReference>
<dbReference type="SUPFAM" id="SSF53474">
    <property type="entry name" value="alpha/beta-Hydrolases"/>
    <property type="match status" value="1"/>
</dbReference>
<name>A0A6N7Q4L1_9XANT</name>
<dbReference type="InterPro" id="IPR029058">
    <property type="entry name" value="AB_hydrolase_fold"/>
</dbReference>
<dbReference type="InterPro" id="IPR000073">
    <property type="entry name" value="AB_hydrolase_1"/>
</dbReference>
<protein>
    <submittedName>
        <fullName evidence="2">Alpha/beta fold hydrolase</fullName>
    </submittedName>
</protein>
<dbReference type="EMBL" id="WJPN01000002">
    <property type="protein sequence ID" value="MRG99298.1"/>
    <property type="molecule type" value="Genomic_DNA"/>
</dbReference>
<evidence type="ECO:0000259" key="1">
    <source>
        <dbReference type="Pfam" id="PF00561"/>
    </source>
</evidence>
<proteinExistence type="predicted"/>
<dbReference type="Proteomes" id="UP000439314">
    <property type="component" value="Unassembled WGS sequence"/>
</dbReference>
<sequence length="339" mass="36763">MVMATLVLMMLLLLAGALALLVSLLCVALVAMPIGALLVARDPFLLVRLESLRQRRGSGLRRRQSQVAGHTWTYLVRAAADPAAPTLLLVHGFTGSKENWLPLARALGTRYHLVIPDLPGWAESQRIAGQDYGFVAQAERVAAFAMQCARRAGSECVLLGHSMGGGIAALAAARHPAVFDRVGLFNAAGVRFADNVFGQAVLDGHNPFAVHDAASLQRYIDTVFLLERAKPRIPRWAVPAVVAWRRREADFEQQVLARIGRGEEAFLPFEEAARIRQPALLLNCVQDAVIDASALALYAQRLPQAIQVLLDGSGHMSIVEKPAEVAQAIDTLIQRGTPR</sequence>
<dbReference type="AlphaFoldDB" id="A0A6N7Q4L1"/>
<evidence type="ECO:0000313" key="2">
    <source>
        <dbReference type="EMBL" id="MRG99298.1"/>
    </source>
</evidence>
<reference evidence="4 5" key="1">
    <citation type="submission" date="2019-11" db="EMBL/GenBank/DDBJ databases">
        <title>First report of rice panicle blight caused by Xanthomonas sp. in Iran.</title>
        <authorList>
            <person name="Mirghasempour S.A."/>
            <person name="Huang S."/>
            <person name="Brady C.L."/>
            <person name="Studholme D.J."/>
        </authorList>
    </citation>
    <scope>NUCLEOTIDE SEQUENCE [LARGE SCALE GENOMIC DNA]</scope>
    <source>
        <strain evidence="2 5">ASD011</strain>
        <strain evidence="4">SAM114</strain>
    </source>
</reference>
<dbReference type="PRINTS" id="PR00111">
    <property type="entry name" value="ABHYDROLASE"/>
</dbReference>
<dbReference type="Proteomes" id="UP000437931">
    <property type="component" value="Unassembled WGS sequence"/>
</dbReference>
<comment type="caution">
    <text evidence="2">The sequence shown here is derived from an EMBL/GenBank/DDBJ whole genome shotgun (WGS) entry which is preliminary data.</text>
</comment>
<dbReference type="EMBL" id="WJPM01000002">
    <property type="protein sequence ID" value="MRH73630.1"/>
    <property type="molecule type" value="Genomic_DNA"/>
</dbReference>
<evidence type="ECO:0000313" key="3">
    <source>
        <dbReference type="EMBL" id="MRH73630.1"/>
    </source>
</evidence>
<keyword evidence="4" id="KW-1185">Reference proteome</keyword>
<dbReference type="Pfam" id="PF00561">
    <property type="entry name" value="Abhydrolase_1"/>
    <property type="match status" value="1"/>
</dbReference>
<evidence type="ECO:0000313" key="4">
    <source>
        <dbReference type="Proteomes" id="UP000437931"/>
    </source>
</evidence>
<dbReference type="GO" id="GO:0016020">
    <property type="term" value="C:membrane"/>
    <property type="evidence" value="ECO:0007669"/>
    <property type="project" value="TreeGrafter"/>
</dbReference>
<organism evidence="2 5">
    <name type="scientific">Xanthomonas sontii</name>
    <dbReference type="NCBI Taxonomy" id="2650745"/>
    <lineage>
        <taxon>Bacteria</taxon>
        <taxon>Pseudomonadati</taxon>
        <taxon>Pseudomonadota</taxon>
        <taxon>Gammaproteobacteria</taxon>
        <taxon>Lysobacterales</taxon>
        <taxon>Lysobacteraceae</taxon>
        <taxon>Xanthomonas</taxon>
    </lineage>
</organism>
<dbReference type="Gene3D" id="3.40.50.1820">
    <property type="entry name" value="alpha/beta hydrolase"/>
    <property type="match status" value="1"/>
</dbReference>
<gene>
    <name evidence="2" type="ORF">GIY21_03230</name>
    <name evidence="3" type="ORF">GIY22_03220</name>
</gene>
<dbReference type="GO" id="GO:0046464">
    <property type="term" value="P:acylglycerol catabolic process"/>
    <property type="evidence" value="ECO:0007669"/>
    <property type="project" value="TreeGrafter"/>
</dbReference>
<dbReference type="PANTHER" id="PTHR43798:SF5">
    <property type="entry name" value="MONOACYLGLYCEROL LIPASE ABHD6"/>
    <property type="match status" value="1"/>
</dbReference>
<accession>A0A6N7Q4L1</accession>
<feature type="domain" description="AB hydrolase-1" evidence="1">
    <location>
        <begin position="85"/>
        <end position="322"/>
    </location>
</feature>
<dbReference type="InterPro" id="IPR050266">
    <property type="entry name" value="AB_hydrolase_sf"/>
</dbReference>
<keyword evidence="2" id="KW-0378">Hydrolase</keyword>
<dbReference type="PANTHER" id="PTHR43798">
    <property type="entry name" value="MONOACYLGLYCEROL LIPASE"/>
    <property type="match status" value="1"/>
</dbReference>